<dbReference type="EMBL" id="JAXOVC010000012">
    <property type="protein sequence ID" value="KAK4495516.1"/>
    <property type="molecule type" value="Genomic_DNA"/>
</dbReference>
<dbReference type="InterPro" id="IPR052895">
    <property type="entry name" value="HetReg/Transcr_Mod"/>
</dbReference>
<protein>
    <submittedName>
        <fullName evidence="2">Uncharacterized protein</fullName>
    </submittedName>
</protein>
<keyword evidence="3" id="KW-1185">Reference proteome</keyword>
<name>A0ABR0E2R8_ZASCE</name>
<comment type="caution">
    <text evidence="2">The sequence shown here is derived from an EMBL/GenBank/DDBJ whole genome shotgun (WGS) entry which is preliminary data.</text>
</comment>
<evidence type="ECO:0000313" key="2">
    <source>
        <dbReference type="EMBL" id="KAK4495516.1"/>
    </source>
</evidence>
<reference evidence="2 3" key="1">
    <citation type="journal article" date="2023" name="G3 (Bethesda)">
        <title>A chromosome-level genome assembly of Zasmidium syzygii isolated from banana leaves.</title>
        <authorList>
            <person name="van Westerhoven A.C."/>
            <person name="Mehrabi R."/>
            <person name="Talebi R."/>
            <person name="Steentjes M.B.F."/>
            <person name="Corcolon B."/>
            <person name="Chong P.A."/>
            <person name="Kema G.H.J."/>
            <person name="Seidl M.F."/>
        </authorList>
    </citation>
    <scope>NUCLEOTIDE SEQUENCE [LARGE SCALE GENOMIC DNA]</scope>
    <source>
        <strain evidence="2 3">P124</strain>
    </source>
</reference>
<evidence type="ECO:0000313" key="3">
    <source>
        <dbReference type="Proteomes" id="UP001305779"/>
    </source>
</evidence>
<gene>
    <name evidence="2" type="ORF">PRZ48_013848</name>
</gene>
<accession>A0ABR0E2R8</accession>
<feature type="region of interest" description="Disordered" evidence="1">
    <location>
        <begin position="120"/>
        <end position="141"/>
    </location>
</feature>
<dbReference type="Proteomes" id="UP001305779">
    <property type="component" value="Unassembled WGS sequence"/>
</dbReference>
<dbReference type="Pfam" id="PF26639">
    <property type="entry name" value="Het-6_barrel"/>
    <property type="match status" value="1"/>
</dbReference>
<dbReference type="PANTHER" id="PTHR24148:SF73">
    <property type="entry name" value="HET DOMAIN PROTEIN (AFU_ORTHOLOGUE AFUA_8G01020)"/>
    <property type="match status" value="1"/>
</dbReference>
<evidence type="ECO:0000256" key="1">
    <source>
        <dbReference type="SAM" id="MobiDB-lite"/>
    </source>
</evidence>
<dbReference type="PANTHER" id="PTHR24148">
    <property type="entry name" value="ANKYRIN REPEAT DOMAIN-CONTAINING PROTEIN 39 HOMOLOG-RELATED"/>
    <property type="match status" value="1"/>
</dbReference>
<organism evidence="2 3">
    <name type="scientific">Zasmidium cellare</name>
    <name type="common">Wine cellar mold</name>
    <name type="synonym">Racodium cellare</name>
    <dbReference type="NCBI Taxonomy" id="395010"/>
    <lineage>
        <taxon>Eukaryota</taxon>
        <taxon>Fungi</taxon>
        <taxon>Dikarya</taxon>
        <taxon>Ascomycota</taxon>
        <taxon>Pezizomycotina</taxon>
        <taxon>Dothideomycetes</taxon>
        <taxon>Dothideomycetidae</taxon>
        <taxon>Mycosphaerellales</taxon>
        <taxon>Mycosphaerellaceae</taxon>
        <taxon>Zasmidium</taxon>
    </lineage>
</organism>
<feature type="compositionally biased region" description="Polar residues" evidence="1">
    <location>
        <begin position="122"/>
        <end position="137"/>
    </location>
</feature>
<sequence length="358" mass="40406">MLREPPRSYASYAGYYGDIVLNIKQLQTSEPRDKVMGTKSILSGIGLTLPPLDYSTSVVDVFVAATRMWLRHTKSLRLMYLAATGRSTPGLPSWAIDWDHSSIKDRDIFMYWLNARRDDQPQVKQSDGTTRSGSAQDEQSRNTFDTHFDVRGIIVDKVSSFVAGASDSNNTTHMAYAMITWLNFLHETRSRASLPTPVEQAVALIPIEYPAFDVPTHIAVGVINHKASLLDPVLTSVPYDEHQHSTIEYNEFFYPDEALTVPIRTRHDVMEPMYRLELKMKNETLFMAEDGRLGFCFCEKLQRGDVVAILVGADYPVVLRESAEPGQYLFVGPATVYGMMDGEVWPEDLENLRDLVLV</sequence>
<proteinExistence type="predicted"/>